<dbReference type="OrthoDB" id="15822at2759"/>
<dbReference type="InterPro" id="IPR009081">
    <property type="entry name" value="PP-bd_ACP"/>
</dbReference>
<dbReference type="SUPFAM" id="SSF50129">
    <property type="entry name" value="GroES-like"/>
    <property type="match status" value="1"/>
</dbReference>
<dbReference type="InterPro" id="IPR013154">
    <property type="entry name" value="ADH-like_N"/>
</dbReference>
<dbReference type="SMART" id="SM00829">
    <property type="entry name" value="PKS_ER"/>
    <property type="match status" value="1"/>
</dbReference>
<keyword evidence="3" id="KW-0808">Transferase</keyword>
<dbReference type="InterPro" id="IPR011032">
    <property type="entry name" value="GroES-like_sf"/>
</dbReference>
<dbReference type="Proteomes" id="UP000007797">
    <property type="component" value="Unassembled WGS sequence"/>
</dbReference>
<keyword evidence="6" id="KW-1185">Reference proteome</keyword>
<organism evidence="5 6">
    <name type="scientific">Cavenderia fasciculata</name>
    <name type="common">Slime mold</name>
    <name type="synonym">Dictyostelium fasciculatum</name>
    <dbReference type="NCBI Taxonomy" id="261658"/>
    <lineage>
        <taxon>Eukaryota</taxon>
        <taxon>Amoebozoa</taxon>
        <taxon>Evosea</taxon>
        <taxon>Eumycetozoa</taxon>
        <taxon>Dictyostelia</taxon>
        <taxon>Acytosteliales</taxon>
        <taxon>Cavenderiaceae</taxon>
        <taxon>Cavenderia</taxon>
    </lineage>
</organism>
<dbReference type="Gene3D" id="3.40.50.720">
    <property type="entry name" value="NAD(P)-binding Rossmann-like Domain"/>
    <property type="match status" value="2"/>
</dbReference>
<protein>
    <submittedName>
        <fullName evidence="5">Polyketide synthase</fullName>
    </submittedName>
</protein>
<dbReference type="Pfam" id="PF23297">
    <property type="entry name" value="ACP_SdgA_C"/>
    <property type="match status" value="1"/>
</dbReference>
<dbReference type="InterPro" id="IPR057326">
    <property type="entry name" value="KR_dom"/>
</dbReference>
<gene>
    <name evidence="5" type="ORF">DFA_02352</name>
</gene>
<dbReference type="PANTHER" id="PTHR45681">
    <property type="entry name" value="POLYKETIDE SYNTHASE 44-RELATED"/>
    <property type="match status" value="1"/>
</dbReference>
<evidence type="ECO:0000313" key="6">
    <source>
        <dbReference type="Proteomes" id="UP000007797"/>
    </source>
</evidence>
<sequence>MSNELFTFNFLQLIDQWLANSKEKEGVVIGMIDYTIIDHDGDLDKLIPEEFALNHPIISFKIIKDINMQDGIIEQGFLESSYDLILSTSQFNHLSNQFYRLLNPCGNLLFINNNQQEGEKEEDKLICKESIFEMEREPIDHLLFITPSSTSSSETTKLFTTKLIQQSQTITKSIEIFSSDDLMNPDKYQLLLDSISMEKNSDKKVTIIYLESLEELTVESITPKSSQYLHLHQIIRQEELPVKLIALRTGFFNECLTSIAREFGYRCGNGRFEFGTMVITLDKESIDRVTLDQILKVSNYSKLGELDYKLECTDDSSNIQVMVERVLDSNDSFALEKNRMTVTDQKETKIKFEKDGKYHLRARQETLQDGHVEIRVMASSLNFKDCLMLDGGVPQEIFPTGDVYDPPFGQDCAGIITRVGPNVTRFKVGDEVFGVVPGSHTSHVISEQGPLVFKPKELSFVEAASIVTVGITSYYSLYKKGNINPDDSILLHSASGGVGLAALNFLKHKGHRGKIFATIGSGQEKVQYLKDTYGSFITAILPSSHFARDILELTDEKGVEYILNTLDHSQMQQNFQALSETGTLIDLSIDQFSNLDNMDTQSLKYQRSYIAIHMTRFSPGLSDIVDLIVKEGMPLTPIIAFPGQDIHKAMDLMKSRKHFGKIVLDYQNIDRDLYPVLVKQPKAIERLSYNLDGCQGTMLVTGQSGISVECIHYCLKHSPKLTNIIVFSFSKPKFEMQWLDHIIQTNYPHVKLHYLQCDLGHYNSLKSSIQSLYQANSRMEPVSVVIHCAAAYVSEEIELGAHAEALSAKSVGAWNLHNLFEELGWKLNHFHLFSSVGQYLVRGSTSYGVANLFLDSLAMYRRSIGLEATSIAWGSIGSTGRAVVNQGSNATLQGLGMSLLPLSSIYGVLRSSFANQTTPITRAICACFMTKRFVGSHPFLQHTFGHLLEEDLGVSAKKKNNAQDGNSIENMIVDHIAEALSIEKSLLSPDTKLKDYGVDSMVSIQIKSWIELEFGKTQIINHSQISNGSLNSIIQAVSNKK</sequence>
<name>F4PZ77_CACFS</name>
<dbReference type="AlphaFoldDB" id="F4PZ77"/>
<dbReference type="Pfam" id="PF13602">
    <property type="entry name" value="ADH_zinc_N_2"/>
    <property type="match status" value="1"/>
</dbReference>
<feature type="domain" description="Carrier" evidence="4">
    <location>
        <begin position="963"/>
        <end position="1041"/>
    </location>
</feature>
<dbReference type="GO" id="GO:0016491">
    <property type="term" value="F:oxidoreductase activity"/>
    <property type="evidence" value="ECO:0007669"/>
    <property type="project" value="InterPro"/>
</dbReference>
<keyword evidence="2" id="KW-0597">Phosphoprotein</keyword>
<evidence type="ECO:0000256" key="3">
    <source>
        <dbReference type="ARBA" id="ARBA00022679"/>
    </source>
</evidence>
<dbReference type="InterPro" id="IPR020843">
    <property type="entry name" value="ER"/>
</dbReference>
<dbReference type="InterPro" id="IPR036291">
    <property type="entry name" value="NAD(P)-bd_dom_sf"/>
</dbReference>
<dbReference type="Pfam" id="PF08659">
    <property type="entry name" value="KR"/>
    <property type="match status" value="1"/>
</dbReference>
<dbReference type="SUPFAM" id="SSF47336">
    <property type="entry name" value="ACP-like"/>
    <property type="match status" value="1"/>
</dbReference>
<dbReference type="GeneID" id="14871283"/>
<dbReference type="STRING" id="1054147.F4PZ77"/>
<dbReference type="InterPro" id="IPR013968">
    <property type="entry name" value="PKS_KR"/>
</dbReference>
<dbReference type="SUPFAM" id="SSF51735">
    <property type="entry name" value="NAD(P)-binding Rossmann-fold domains"/>
    <property type="match status" value="2"/>
</dbReference>
<evidence type="ECO:0000256" key="1">
    <source>
        <dbReference type="ARBA" id="ARBA00022450"/>
    </source>
</evidence>
<dbReference type="InterPro" id="IPR036736">
    <property type="entry name" value="ACP-like_sf"/>
</dbReference>
<dbReference type="InterPro" id="IPR050444">
    <property type="entry name" value="Polyketide_Synthase"/>
</dbReference>
<dbReference type="PROSITE" id="PS50075">
    <property type="entry name" value="CARRIER"/>
    <property type="match status" value="1"/>
</dbReference>
<dbReference type="CDD" id="cd05195">
    <property type="entry name" value="enoyl_red"/>
    <property type="match status" value="1"/>
</dbReference>
<evidence type="ECO:0000256" key="2">
    <source>
        <dbReference type="ARBA" id="ARBA00022553"/>
    </source>
</evidence>
<dbReference type="Pfam" id="PF08240">
    <property type="entry name" value="ADH_N"/>
    <property type="match status" value="1"/>
</dbReference>
<dbReference type="KEGG" id="dfa:DFA_02352"/>
<dbReference type="SMART" id="SM00822">
    <property type="entry name" value="PKS_KR"/>
    <property type="match status" value="1"/>
</dbReference>
<reference evidence="6" key="1">
    <citation type="journal article" date="2011" name="Genome Res.">
        <title>Phylogeny-wide analysis of social amoeba genomes highlights ancient origins for complex intercellular communication.</title>
        <authorList>
            <person name="Heidel A.J."/>
            <person name="Lawal H.M."/>
            <person name="Felder M."/>
            <person name="Schilde C."/>
            <person name="Helps N.R."/>
            <person name="Tunggal B."/>
            <person name="Rivero F."/>
            <person name="John U."/>
            <person name="Schleicher M."/>
            <person name="Eichinger L."/>
            <person name="Platzer M."/>
            <person name="Noegel A.A."/>
            <person name="Schaap P."/>
            <person name="Gloeckner G."/>
        </authorList>
    </citation>
    <scope>NUCLEOTIDE SEQUENCE [LARGE SCALE GENOMIC DNA]</scope>
    <source>
        <strain evidence="6">SH3</strain>
    </source>
</reference>
<dbReference type="PANTHER" id="PTHR45681:SF6">
    <property type="entry name" value="POLYKETIDE SYNTHASE 37"/>
    <property type="match status" value="1"/>
</dbReference>
<accession>F4PZ77</accession>
<keyword evidence="1" id="KW-0596">Phosphopantetheine</keyword>
<dbReference type="EMBL" id="GL883016">
    <property type="protein sequence ID" value="EGG19106.1"/>
    <property type="molecule type" value="Genomic_DNA"/>
</dbReference>
<dbReference type="GO" id="GO:0016740">
    <property type="term" value="F:transferase activity"/>
    <property type="evidence" value="ECO:0007669"/>
    <property type="project" value="UniProtKB-KW"/>
</dbReference>
<dbReference type="RefSeq" id="XP_004366739.1">
    <property type="nucleotide sequence ID" value="XM_004366682.1"/>
</dbReference>
<dbReference type="Gene3D" id="3.90.180.10">
    <property type="entry name" value="Medium-chain alcohol dehydrogenases, catalytic domain"/>
    <property type="match status" value="1"/>
</dbReference>
<evidence type="ECO:0000259" key="4">
    <source>
        <dbReference type="PROSITE" id="PS50075"/>
    </source>
</evidence>
<proteinExistence type="predicted"/>
<dbReference type="Gene3D" id="1.10.1200.10">
    <property type="entry name" value="ACP-like"/>
    <property type="match status" value="1"/>
</dbReference>
<evidence type="ECO:0000313" key="5">
    <source>
        <dbReference type="EMBL" id="EGG19106.1"/>
    </source>
</evidence>